<feature type="transmembrane region" description="Helical" evidence="1">
    <location>
        <begin position="114"/>
        <end position="137"/>
    </location>
</feature>
<dbReference type="EMBL" id="JACJVQ010000006">
    <property type="protein sequence ID" value="MBB6634440.1"/>
    <property type="molecule type" value="Genomic_DNA"/>
</dbReference>
<keyword evidence="1" id="KW-0472">Membrane</keyword>
<keyword evidence="1" id="KW-1133">Transmembrane helix</keyword>
<evidence type="ECO:0000313" key="3">
    <source>
        <dbReference type="Proteomes" id="UP000535838"/>
    </source>
</evidence>
<feature type="transmembrane region" description="Helical" evidence="1">
    <location>
        <begin position="86"/>
        <end position="108"/>
    </location>
</feature>
<dbReference type="Proteomes" id="UP000535838">
    <property type="component" value="Unassembled WGS sequence"/>
</dbReference>
<dbReference type="Pfam" id="PF22564">
    <property type="entry name" value="HAAS"/>
    <property type="match status" value="1"/>
</dbReference>
<proteinExistence type="predicted"/>
<reference evidence="2 3" key="1">
    <citation type="submission" date="2020-08" db="EMBL/GenBank/DDBJ databases">
        <title>Cohnella phylogeny.</title>
        <authorList>
            <person name="Dunlap C."/>
        </authorList>
    </citation>
    <scope>NUCLEOTIDE SEQUENCE [LARGE SCALE GENOMIC DNA]</scope>
    <source>
        <strain evidence="2 3">DSM 25241</strain>
    </source>
</reference>
<keyword evidence="1" id="KW-0812">Transmembrane</keyword>
<evidence type="ECO:0000256" key="1">
    <source>
        <dbReference type="SAM" id="Phobius"/>
    </source>
</evidence>
<gene>
    <name evidence="2" type="ORF">H7B67_09975</name>
</gene>
<evidence type="ECO:0000313" key="2">
    <source>
        <dbReference type="EMBL" id="MBB6634440.1"/>
    </source>
</evidence>
<organism evidence="2 3">
    <name type="scientific">Cohnella thailandensis</name>
    <dbReference type="NCBI Taxonomy" id="557557"/>
    <lineage>
        <taxon>Bacteria</taxon>
        <taxon>Bacillati</taxon>
        <taxon>Bacillota</taxon>
        <taxon>Bacilli</taxon>
        <taxon>Bacillales</taxon>
        <taxon>Paenibacillaceae</taxon>
        <taxon>Cohnella</taxon>
    </lineage>
</organism>
<accession>A0A841SX73</accession>
<dbReference type="AlphaFoldDB" id="A0A841SX73"/>
<dbReference type="RefSeq" id="WP_185119637.1">
    <property type="nucleotide sequence ID" value="NZ_JACJVQ010000006.1"/>
</dbReference>
<protein>
    <submittedName>
        <fullName evidence="2">DUF1700 domain-containing protein</fullName>
    </submittedName>
</protein>
<feature type="transmembrane region" description="Helical" evidence="1">
    <location>
        <begin position="146"/>
        <end position="167"/>
    </location>
</feature>
<keyword evidence="3" id="KW-1185">Reference proteome</keyword>
<comment type="caution">
    <text evidence="2">The sequence shown here is derived from an EMBL/GenBank/DDBJ whole genome shotgun (WGS) entry which is preliminary data.</text>
</comment>
<name>A0A841SX73_9BACL</name>
<sequence length="189" mass="21227">MKKNDYLDALNYHLSSIPEPERYDLIRELDRRIAYQLQKGRSEDEILAGLGDPLMRAERMLEERRDRIQKEISQTYSDRPSKRPDFARFVGVGILLFFLNLVALPVIASLGAAVLSLGVSAIAAIASPLLTLLDWFWNSSFYPANLFAHVAVAGVGILLALLFIPLAKLGFRGVVAYGKWNLRLLRGRV</sequence>